<reference evidence="1 2" key="1">
    <citation type="submission" date="2016-07" db="EMBL/GenBank/DDBJ databases">
        <title>Pervasive Adenine N6-methylation of Active Genes in Fungi.</title>
        <authorList>
            <consortium name="DOE Joint Genome Institute"/>
            <person name="Mondo S.J."/>
            <person name="Dannebaum R.O."/>
            <person name="Kuo R.C."/>
            <person name="Labutti K."/>
            <person name="Haridas S."/>
            <person name="Kuo A."/>
            <person name="Salamov A."/>
            <person name="Ahrendt S.R."/>
            <person name="Lipzen A."/>
            <person name="Sullivan W."/>
            <person name="Andreopoulos W.B."/>
            <person name="Clum A."/>
            <person name="Lindquist E."/>
            <person name="Daum C."/>
            <person name="Ramamoorthy G.K."/>
            <person name="Gryganskyi A."/>
            <person name="Culley D."/>
            <person name="Magnuson J.K."/>
            <person name="James T.Y."/>
            <person name="O'Malley M.A."/>
            <person name="Stajich J.E."/>
            <person name="Spatafora J.W."/>
            <person name="Visel A."/>
            <person name="Grigoriev I.V."/>
        </authorList>
    </citation>
    <scope>NUCLEOTIDE SEQUENCE [LARGE SCALE GENOMIC DNA]</scope>
    <source>
        <strain evidence="1 2">NRRL 3301</strain>
    </source>
</reference>
<name>A0A1X2GHM4_9FUNG</name>
<proteinExistence type="predicted"/>
<sequence>MVNQLRDVYLCEAVYVSPYSNATQDMECRDVQRPRPLPSAFAFDNLLTVTGDFQDMLTRLKTSKSDVVVTVIDYAGLSTSPAQVVELLRKCKAIKYILVHHGHKAELMTRDDILETNARKFSCRVATVKRSKVGPNKGGSKKSKAGPP</sequence>
<evidence type="ECO:0000313" key="2">
    <source>
        <dbReference type="Proteomes" id="UP000242146"/>
    </source>
</evidence>
<comment type="caution">
    <text evidence="1">The sequence shown here is derived from an EMBL/GenBank/DDBJ whole genome shotgun (WGS) entry which is preliminary data.</text>
</comment>
<dbReference type="OrthoDB" id="2286035at2759"/>
<dbReference type="Proteomes" id="UP000242146">
    <property type="component" value="Unassembled WGS sequence"/>
</dbReference>
<protein>
    <submittedName>
        <fullName evidence="1">Uncharacterized protein</fullName>
    </submittedName>
</protein>
<keyword evidence="2" id="KW-1185">Reference proteome</keyword>
<accession>A0A1X2GHM4</accession>
<gene>
    <name evidence="1" type="ORF">DM01DRAFT_105728</name>
</gene>
<dbReference type="AlphaFoldDB" id="A0A1X2GHM4"/>
<organism evidence="1 2">
    <name type="scientific">Hesseltinella vesiculosa</name>
    <dbReference type="NCBI Taxonomy" id="101127"/>
    <lineage>
        <taxon>Eukaryota</taxon>
        <taxon>Fungi</taxon>
        <taxon>Fungi incertae sedis</taxon>
        <taxon>Mucoromycota</taxon>
        <taxon>Mucoromycotina</taxon>
        <taxon>Mucoromycetes</taxon>
        <taxon>Mucorales</taxon>
        <taxon>Cunninghamellaceae</taxon>
        <taxon>Hesseltinella</taxon>
    </lineage>
</organism>
<evidence type="ECO:0000313" key="1">
    <source>
        <dbReference type="EMBL" id="ORX53245.1"/>
    </source>
</evidence>
<dbReference type="EMBL" id="MCGT01000016">
    <property type="protein sequence ID" value="ORX53245.1"/>
    <property type="molecule type" value="Genomic_DNA"/>
</dbReference>